<evidence type="ECO:0000313" key="2">
    <source>
        <dbReference type="EMBL" id="CAE0368905.1"/>
    </source>
</evidence>
<keyword evidence="1" id="KW-1133">Transmembrane helix</keyword>
<keyword evidence="1" id="KW-0812">Transmembrane</keyword>
<feature type="transmembrane region" description="Helical" evidence="1">
    <location>
        <begin position="42"/>
        <end position="61"/>
    </location>
</feature>
<sequence>MTTTSRKNRKNLSTSLIFDFGSREATKITSRKSMKFKLTGKCLFYTLIVLSLYSIWVWYWIAGIEIYPIPAYSRRVQHRNEILEPQRKAWALAREKVAKSRKSYDDMEQEIAQEE</sequence>
<gene>
    <name evidence="2" type="ORF">ALAG00032_LOCUS9668</name>
</gene>
<reference evidence="2" key="1">
    <citation type="submission" date="2021-01" db="EMBL/GenBank/DDBJ databases">
        <authorList>
            <person name="Corre E."/>
            <person name="Pelletier E."/>
            <person name="Niang G."/>
            <person name="Scheremetjew M."/>
            <person name="Finn R."/>
            <person name="Kale V."/>
            <person name="Holt S."/>
            <person name="Cochrane G."/>
            <person name="Meng A."/>
            <person name="Brown T."/>
            <person name="Cohen L."/>
        </authorList>
    </citation>
    <scope>NUCLEOTIDE SEQUENCE</scope>
    <source>
        <strain evidence="2">CCMP1510</strain>
    </source>
</reference>
<name>A0A7S3NLZ7_9STRA</name>
<keyword evidence="1" id="KW-0472">Membrane</keyword>
<dbReference type="AlphaFoldDB" id="A0A7S3NLZ7"/>
<dbReference type="EMBL" id="HBIJ01014419">
    <property type="protein sequence ID" value="CAE0368905.1"/>
    <property type="molecule type" value="Transcribed_RNA"/>
</dbReference>
<proteinExistence type="predicted"/>
<evidence type="ECO:0008006" key="3">
    <source>
        <dbReference type="Google" id="ProtNLM"/>
    </source>
</evidence>
<protein>
    <recommendedName>
        <fullName evidence="3">Transmembrane protein</fullName>
    </recommendedName>
</protein>
<accession>A0A7S3NLZ7</accession>
<organism evidence="2">
    <name type="scientific">Aureoumbra lagunensis</name>
    <dbReference type="NCBI Taxonomy" id="44058"/>
    <lineage>
        <taxon>Eukaryota</taxon>
        <taxon>Sar</taxon>
        <taxon>Stramenopiles</taxon>
        <taxon>Ochrophyta</taxon>
        <taxon>Pelagophyceae</taxon>
        <taxon>Pelagomonadales</taxon>
        <taxon>Aureoumbra</taxon>
    </lineage>
</organism>
<evidence type="ECO:0000256" key="1">
    <source>
        <dbReference type="SAM" id="Phobius"/>
    </source>
</evidence>